<keyword evidence="4" id="KW-0029">Amino-acid transport</keyword>
<evidence type="ECO:0000259" key="6">
    <source>
        <dbReference type="Pfam" id="PF13458"/>
    </source>
</evidence>
<evidence type="ECO:0000256" key="3">
    <source>
        <dbReference type="ARBA" id="ARBA00022729"/>
    </source>
</evidence>
<protein>
    <submittedName>
        <fullName evidence="7">ABC transporter substrate-binding protein</fullName>
    </submittedName>
</protein>
<comment type="similarity">
    <text evidence="1">Belongs to the leucine-binding protein family.</text>
</comment>
<dbReference type="PRINTS" id="PR00337">
    <property type="entry name" value="LEUILEVALBP"/>
</dbReference>
<keyword evidence="2" id="KW-0813">Transport</keyword>
<feature type="domain" description="Leucine-binding protein" evidence="6">
    <location>
        <begin position="42"/>
        <end position="355"/>
    </location>
</feature>
<dbReference type="CDD" id="cd19978">
    <property type="entry name" value="PBP1_ABC_ligand_binding-like"/>
    <property type="match status" value="1"/>
</dbReference>
<comment type="caution">
    <text evidence="7">The sequence shown here is derived from an EMBL/GenBank/DDBJ whole genome shotgun (WGS) entry which is preliminary data.</text>
</comment>
<organism evidence="7 8">
    <name type="scientific">Bradyrhizobium nitroreducens</name>
    <dbReference type="NCBI Taxonomy" id="709803"/>
    <lineage>
        <taxon>Bacteria</taxon>
        <taxon>Pseudomonadati</taxon>
        <taxon>Pseudomonadota</taxon>
        <taxon>Alphaproteobacteria</taxon>
        <taxon>Hyphomicrobiales</taxon>
        <taxon>Nitrobacteraceae</taxon>
        <taxon>Bradyrhizobium</taxon>
    </lineage>
</organism>
<evidence type="ECO:0000256" key="5">
    <source>
        <dbReference type="SAM" id="SignalP"/>
    </source>
</evidence>
<dbReference type="InterPro" id="IPR000709">
    <property type="entry name" value="Leu_Ile_Val-bd"/>
</dbReference>
<dbReference type="GO" id="GO:0006865">
    <property type="term" value="P:amino acid transport"/>
    <property type="evidence" value="ECO:0007669"/>
    <property type="project" value="UniProtKB-KW"/>
</dbReference>
<gene>
    <name evidence="7" type="ORF">TSA1_36120</name>
</gene>
<evidence type="ECO:0000256" key="2">
    <source>
        <dbReference type="ARBA" id="ARBA00022448"/>
    </source>
</evidence>
<dbReference type="InterPro" id="IPR028081">
    <property type="entry name" value="Leu-bd"/>
</dbReference>
<evidence type="ECO:0000256" key="1">
    <source>
        <dbReference type="ARBA" id="ARBA00010062"/>
    </source>
</evidence>
<sequence>MNFMTRSRSATYLALTIALLAAALLPAKGDEAGVSEDAILFGQAAALEGPSSALGQRMRQGIVAAFTEINAKGGVHGRKLQLISRDDGYDPDRSVSQTLHLIEDDKVFALIGAVGTPTAMATIPITSARNVPFIGPFSGAEFLRDLELANVVNIRASYGAEAEAWIKHLTEDRHFTRIAIFYQDDSFGRDGLVGVKRALAKRGLELAAEGTFERNTRAVTAAWRTIKRAEPEAIVMVGTYGPCAEFIKLAHRSGFYPTFVNVSFVGANALAKELGPEGEGVIVSQVVPFPWDRSLRLVADYQAAQKAFDPTLTPDFVSLEGYLSGRLTAAALEMAGPKPTRAGLLRAINDVGRFDISGSIVTVGMRMIDTPPKVFLTVIQKDGTFKAVDRL</sequence>
<accession>A0A2M6ULX0</accession>
<evidence type="ECO:0000256" key="4">
    <source>
        <dbReference type="ARBA" id="ARBA00022970"/>
    </source>
</evidence>
<feature type="chain" id="PRO_5014604470" evidence="5">
    <location>
        <begin position="24"/>
        <end position="391"/>
    </location>
</feature>
<dbReference type="PANTHER" id="PTHR47235:SF1">
    <property type="entry name" value="BLR6548 PROTEIN"/>
    <property type="match status" value="1"/>
</dbReference>
<keyword evidence="8" id="KW-1185">Reference proteome</keyword>
<dbReference type="Gene3D" id="3.40.50.2300">
    <property type="match status" value="2"/>
</dbReference>
<feature type="signal peptide" evidence="5">
    <location>
        <begin position="1"/>
        <end position="23"/>
    </location>
</feature>
<evidence type="ECO:0000313" key="7">
    <source>
        <dbReference type="EMBL" id="PIT05561.1"/>
    </source>
</evidence>
<dbReference type="EMBL" id="LFJC01000003">
    <property type="protein sequence ID" value="PIT05561.1"/>
    <property type="molecule type" value="Genomic_DNA"/>
</dbReference>
<dbReference type="SUPFAM" id="SSF53822">
    <property type="entry name" value="Periplasmic binding protein-like I"/>
    <property type="match status" value="1"/>
</dbReference>
<dbReference type="InterPro" id="IPR028082">
    <property type="entry name" value="Peripla_BP_I"/>
</dbReference>
<name>A0A2M6ULX0_9BRAD</name>
<keyword evidence="3 5" id="KW-0732">Signal</keyword>
<dbReference type="AlphaFoldDB" id="A0A2M6ULX0"/>
<dbReference type="Pfam" id="PF13458">
    <property type="entry name" value="Peripla_BP_6"/>
    <property type="match status" value="1"/>
</dbReference>
<reference evidence="7 8" key="1">
    <citation type="submission" date="2015-06" db="EMBL/GenBank/DDBJ databases">
        <title>Comparative genome analysis of nirS-carrying Bradyrhizobium sp. strains.</title>
        <authorList>
            <person name="Ishii S."/>
            <person name="Jang J."/>
            <person name="Nishizawa T."/>
            <person name="Senoo K."/>
        </authorList>
    </citation>
    <scope>NUCLEOTIDE SEQUENCE [LARGE SCALE GENOMIC DNA]</scope>
    <source>
        <strain evidence="7 8">TSA1</strain>
    </source>
</reference>
<dbReference type="Proteomes" id="UP000228930">
    <property type="component" value="Unassembled WGS sequence"/>
</dbReference>
<dbReference type="PANTHER" id="PTHR47235">
    <property type="entry name" value="BLR6548 PROTEIN"/>
    <property type="match status" value="1"/>
</dbReference>
<proteinExistence type="inferred from homology"/>
<evidence type="ECO:0000313" key="8">
    <source>
        <dbReference type="Proteomes" id="UP000228930"/>
    </source>
</evidence>